<evidence type="ECO:0000256" key="3">
    <source>
        <dbReference type="ARBA" id="ARBA00023235"/>
    </source>
</evidence>
<dbReference type="PANTHER" id="PTHR43684">
    <property type="match status" value="1"/>
</dbReference>
<dbReference type="PANTHER" id="PTHR43684:SF1">
    <property type="entry name" value="ENOYL-COA DELTA ISOMERASE 2"/>
    <property type="match status" value="1"/>
</dbReference>
<protein>
    <submittedName>
        <fullName evidence="4">Enoyl-CoA hydratase/carnithine racemase</fullName>
    </submittedName>
</protein>
<dbReference type="SUPFAM" id="SSF52096">
    <property type="entry name" value="ClpP/crotonase"/>
    <property type="match status" value="1"/>
</dbReference>
<dbReference type="CDD" id="cd06558">
    <property type="entry name" value="crotonase-like"/>
    <property type="match status" value="1"/>
</dbReference>
<keyword evidence="3" id="KW-0413">Isomerase</keyword>
<dbReference type="KEGG" id="pzu:PHZ_c2529"/>
<gene>
    <name evidence="4" type="ordered locus">PHZ_c2529</name>
</gene>
<dbReference type="STRING" id="450851.PHZ_c2529"/>
<name>B4RGN2_PHEZH</name>
<dbReference type="Proteomes" id="UP000001868">
    <property type="component" value="Chromosome"/>
</dbReference>
<evidence type="ECO:0000256" key="2">
    <source>
        <dbReference type="ARBA" id="ARBA00023140"/>
    </source>
</evidence>
<dbReference type="InterPro" id="IPR029045">
    <property type="entry name" value="ClpP/crotonase-like_dom_sf"/>
</dbReference>
<evidence type="ECO:0000256" key="1">
    <source>
        <dbReference type="ARBA" id="ARBA00004275"/>
    </source>
</evidence>
<organism evidence="4 5">
    <name type="scientific">Phenylobacterium zucineum (strain HLK1)</name>
    <dbReference type="NCBI Taxonomy" id="450851"/>
    <lineage>
        <taxon>Bacteria</taxon>
        <taxon>Pseudomonadati</taxon>
        <taxon>Pseudomonadota</taxon>
        <taxon>Alphaproteobacteria</taxon>
        <taxon>Caulobacterales</taxon>
        <taxon>Caulobacteraceae</taxon>
        <taxon>Phenylobacterium</taxon>
    </lineage>
</organism>
<dbReference type="GO" id="GO:0004165">
    <property type="term" value="F:delta(3)-delta(2)-enoyl-CoA isomerase activity"/>
    <property type="evidence" value="ECO:0007669"/>
    <property type="project" value="UniProtKB-ARBA"/>
</dbReference>
<dbReference type="InterPro" id="IPR001753">
    <property type="entry name" value="Enoyl-CoA_hydra/iso"/>
</dbReference>
<reference evidence="4 5" key="1">
    <citation type="journal article" date="2008" name="BMC Genomics">
        <title>Complete genome of Phenylobacterium zucineum - a novel facultative intracellular bacterium isolated from human erythroleukemia cell line K562.</title>
        <authorList>
            <person name="Luo Y."/>
            <person name="Xu X."/>
            <person name="Ding Z."/>
            <person name="Liu Z."/>
            <person name="Zhang B."/>
            <person name="Yan Z."/>
            <person name="Sun J."/>
            <person name="Hu S."/>
            <person name="Hu X."/>
        </authorList>
    </citation>
    <scope>NUCLEOTIDE SEQUENCE [LARGE SCALE GENOMIC DNA]</scope>
    <source>
        <strain evidence="4 5">HLK1</strain>
    </source>
</reference>
<dbReference type="AlphaFoldDB" id="B4RGN2"/>
<dbReference type="eggNOG" id="COG1024">
    <property type="taxonomic scope" value="Bacteria"/>
</dbReference>
<accession>B4RGN2</accession>
<dbReference type="RefSeq" id="WP_012523076.1">
    <property type="nucleotide sequence ID" value="NC_011144.1"/>
</dbReference>
<dbReference type="EMBL" id="CP000747">
    <property type="protein sequence ID" value="ACG78938.1"/>
    <property type="molecule type" value="Genomic_DNA"/>
</dbReference>
<evidence type="ECO:0000313" key="5">
    <source>
        <dbReference type="Proteomes" id="UP000001868"/>
    </source>
</evidence>
<dbReference type="OrthoDB" id="9797151at2"/>
<dbReference type="HOGENOM" id="CLU_009834_7_3_5"/>
<dbReference type="InterPro" id="IPR051053">
    <property type="entry name" value="ECH/Chromodomain_protein"/>
</dbReference>
<comment type="subcellular location">
    <subcellularLocation>
        <location evidence="1">Peroxisome</location>
    </subcellularLocation>
</comment>
<evidence type="ECO:0000313" key="4">
    <source>
        <dbReference type="EMBL" id="ACG78938.1"/>
    </source>
</evidence>
<keyword evidence="5" id="KW-1185">Reference proteome</keyword>
<dbReference type="Pfam" id="PF00378">
    <property type="entry name" value="ECH_1"/>
    <property type="match status" value="1"/>
</dbReference>
<sequence>MSYETLRYEERGRVAVITYDRQERRNAWNPPMYREAVAAIERANASADVGAIVITHDGPVFCAGTDFKAEPEPPDPQTGRRPNVATLSMAQDASWLHLLARSKPTIGAIRGAAIGLGVTQILPFDIRIGGASSTYSFPFLSLGLMPELGCTALLPRLVGYGHAVDICLSSAKLSAQEALDIGLITRVAGDDDVVAEAVALGEKLAAAPALQMQLTRELLRENSGEHDANVVLARETEAFVTMFRAAKEAKKKAAAEGA</sequence>
<dbReference type="Gene3D" id="3.90.226.10">
    <property type="entry name" value="2-enoyl-CoA Hydratase, Chain A, domain 1"/>
    <property type="match status" value="1"/>
</dbReference>
<keyword evidence="2" id="KW-0576">Peroxisome</keyword>
<proteinExistence type="predicted"/>